<gene>
    <name evidence="4" type="ORF">MHIB_24090</name>
</gene>
<keyword evidence="3" id="KW-0812">Transmembrane</keyword>
<evidence type="ECO:0008006" key="6">
    <source>
        <dbReference type="Google" id="ProtNLM"/>
    </source>
</evidence>
<feature type="transmembrane region" description="Helical" evidence="3">
    <location>
        <begin position="54"/>
        <end position="73"/>
    </location>
</feature>
<keyword evidence="5" id="KW-1185">Reference proteome</keyword>
<organism evidence="4 5">
    <name type="scientific">Mycolicibacter hiberniae</name>
    <dbReference type="NCBI Taxonomy" id="29314"/>
    <lineage>
        <taxon>Bacteria</taxon>
        <taxon>Bacillati</taxon>
        <taxon>Actinomycetota</taxon>
        <taxon>Actinomycetes</taxon>
        <taxon>Mycobacteriales</taxon>
        <taxon>Mycobacteriaceae</taxon>
        <taxon>Mycolicibacter</taxon>
    </lineage>
</organism>
<dbReference type="Proteomes" id="UP000467260">
    <property type="component" value="Chromosome"/>
</dbReference>
<evidence type="ECO:0000256" key="1">
    <source>
        <dbReference type="ARBA" id="ARBA00004370"/>
    </source>
</evidence>
<evidence type="ECO:0000313" key="5">
    <source>
        <dbReference type="Proteomes" id="UP000467260"/>
    </source>
</evidence>
<evidence type="ECO:0000313" key="4">
    <source>
        <dbReference type="EMBL" id="BBZ23991.1"/>
    </source>
</evidence>
<proteinExistence type="predicted"/>
<sequence>MTVEQGSVAPFVEEADGAAHADEPRGVDDHVPAVVPAPGVVGRAKVVLGARRKALFLGLILAVTALLATVLYVTAYRPVQQSGDAAGDAAVRAASSATVALLSYAPETLDQDIERSRTLMSGDFLTYYSKFTTDVVAPAVRTKGIKATAQVVNAGLMEIQPNEAKVLVFLNQETVSRERPEPALTASSVVVSLAKVDAQWLISALDPV</sequence>
<dbReference type="PANTHER" id="PTHR37042">
    <property type="entry name" value="OUTER MEMBRANE PROTEIN RV1973"/>
    <property type="match status" value="1"/>
</dbReference>
<name>A0A7I7X5J6_9MYCO</name>
<evidence type="ECO:0000256" key="3">
    <source>
        <dbReference type="SAM" id="Phobius"/>
    </source>
</evidence>
<dbReference type="RefSeq" id="WP_308214865.1">
    <property type="nucleotide sequence ID" value="NZ_AP022609.1"/>
</dbReference>
<dbReference type="EMBL" id="AP022609">
    <property type="protein sequence ID" value="BBZ23991.1"/>
    <property type="molecule type" value="Genomic_DNA"/>
</dbReference>
<evidence type="ECO:0000256" key="2">
    <source>
        <dbReference type="ARBA" id="ARBA00023136"/>
    </source>
</evidence>
<reference evidence="4 5" key="1">
    <citation type="journal article" date="2019" name="Emerg. Microbes Infect.">
        <title>Comprehensive subspecies identification of 175 nontuberculous mycobacteria species based on 7547 genomic profiles.</title>
        <authorList>
            <person name="Matsumoto Y."/>
            <person name="Kinjo T."/>
            <person name="Motooka D."/>
            <person name="Nabeya D."/>
            <person name="Jung N."/>
            <person name="Uechi K."/>
            <person name="Horii T."/>
            <person name="Iida T."/>
            <person name="Fujita J."/>
            <person name="Nakamura S."/>
        </authorList>
    </citation>
    <scope>NUCLEOTIDE SEQUENCE [LARGE SCALE GENOMIC DNA]</scope>
    <source>
        <strain evidence="4 5">JCM 13571</strain>
    </source>
</reference>
<keyword evidence="2 3" id="KW-0472">Membrane</keyword>
<dbReference type="GO" id="GO:0016020">
    <property type="term" value="C:membrane"/>
    <property type="evidence" value="ECO:0007669"/>
    <property type="project" value="UniProtKB-SubCell"/>
</dbReference>
<comment type="subcellular location">
    <subcellularLocation>
        <location evidence="1">Membrane</location>
    </subcellularLocation>
</comment>
<keyword evidence="3" id="KW-1133">Transmembrane helix</keyword>
<dbReference type="AlphaFoldDB" id="A0A7I7X5J6"/>
<protein>
    <recommendedName>
        <fullName evidence="6">Twin-arginine translocation pathway signal</fullName>
    </recommendedName>
</protein>
<dbReference type="KEGG" id="mhib:MHIB_24090"/>
<accession>A0A7I7X5J6</accession>
<dbReference type="PANTHER" id="PTHR37042:SF4">
    <property type="entry name" value="OUTER MEMBRANE PROTEIN RV1973"/>
    <property type="match status" value="1"/>
</dbReference>